<dbReference type="EMBL" id="LASV01000620">
    <property type="protein sequence ID" value="KKA17551.1"/>
    <property type="molecule type" value="Genomic_DNA"/>
</dbReference>
<sequence length="397" mass="44096">MKSLGSRLERYNPVGLGFGAGTIHRASRGLQPQQSLGANWMGGWTRPDWWPRSPAVDHDRLTLLRSDCKLGLDGASISQSRFGTNQQSQSLQFCTDQSAFPSSDPCPHHVLQDQLRALGMHSDDHLAQSWLTTWQSSPTPSYQSRRPSALSEIDLVLAQAYPHVAYSYCCHCYYDPECESESQPASPGGMSERSMMEVDRPRTGYGGKRSRRDQAFSVVFFLLSILISAAFERKCNVFTCRINIDKTSRQPGLLHCMPLQSAQEKATNAAILESLCWHDVASGMWRVPCAYSRLACAGPDSTAVACKYQCGCAMLKFFFAVITEYLEMGAVCKCNLHALFCFKASSNGNTLPSPSDKAEPPRPTEMIIYGLRILSISWLALWLGWNPRNGLRLELCG</sequence>
<dbReference type="Proteomes" id="UP000053958">
    <property type="component" value="Unassembled WGS sequence"/>
</dbReference>
<dbReference type="GeneID" id="25320769"/>
<keyword evidence="2" id="KW-1185">Reference proteome</keyword>
<evidence type="ECO:0000313" key="1">
    <source>
        <dbReference type="EMBL" id="KKA17551.1"/>
    </source>
</evidence>
<comment type="caution">
    <text evidence="1">The sequence shown here is derived from an EMBL/GenBank/DDBJ whole genome shotgun (WGS) entry which is preliminary data.</text>
</comment>
<organism evidence="1 2">
    <name type="scientific">Rasamsonia emersonii (strain ATCC 16479 / CBS 393.64 / IMI 116815)</name>
    <dbReference type="NCBI Taxonomy" id="1408163"/>
    <lineage>
        <taxon>Eukaryota</taxon>
        <taxon>Fungi</taxon>
        <taxon>Dikarya</taxon>
        <taxon>Ascomycota</taxon>
        <taxon>Pezizomycotina</taxon>
        <taxon>Eurotiomycetes</taxon>
        <taxon>Eurotiomycetidae</taxon>
        <taxon>Eurotiales</taxon>
        <taxon>Trichocomaceae</taxon>
        <taxon>Rasamsonia</taxon>
    </lineage>
</organism>
<proteinExistence type="predicted"/>
<protein>
    <submittedName>
        <fullName evidence="1">Uncharacterized protein</fullName>
    </submittedName>
</protein>
<dbReference type="AlphaFoldDB" id="A0A0F4YI58"/>
<evidence type="ECO:0000313" key="2">
    <source>
        <dbReference type="Proteomes" id="UP000053958"/>
    </source>
</evidence>
<reference evidence="1 2" key="1">
    <citation type="submission" date="2015-04" db="EMBL/GenBank/DDBJ databases">
        <authorList>
            <person name="Heijne W.H."/>
            <person name="Fedorova N.D."/>
            <person name="Nierman W.C."/>
            <person name="Vollebregt A.W."/>
            <person name="Zhao Z."/>
            <person name="Wu L."/>
            <person name="Kumar M."/>
            <person name="Stam H."/>
            <person name="van den Berg M.A."/>
            <person name="Pel H.J."/>
        </authorList>
    </citation>
    <scope>NUCLEOTIDE SEQUENCE [LARGE SCALE GENOMIC DNA]</scope>
    <source>
        <strain evidence="1 2">CBS 393.64</strain>
    </source>
</reference>
<dbReference type="RefSeq" id="XP_013324163.1">
    <property type="nucleotide sequence ID" value="XM_013468709.1"/>
</dbReference>
<gene>
    <name evidence="1" type="ORF">T310_8513</name>
</gene>
<dbReference type="OrthoDB" id="4226568at2759"/>
<name>A0A0F4YI58_RASE3</name>
<accession>A0A0F4YI58</accession>